<evidence type="ECO:0000259" key="2">
    <source>
        <dbReference type="Pfam" id="PF08707"/>
    </source>
</evidence>
<evidence type="ECO:0000313" key="5">
    <source>
        <dbReference type="Proteomes" id="UP000789704"/>
    </source>
</evidence>
<name>A0A9N8RVE0_9BURK</name>
<evidence type="ECO:0000313" key="4">
    <source>
        <dbReference type="EMBL" id="CAG4892234.1"/>
    </source>
</evidence>
<reference evidence="4" key="1">
    <citation type="submission" date="2021-04" db="EMBL/GenBank/DDBJ databases">
        <authorList>
            <person name="Vanwijnsberghe S."/>
        </authorList>
    </citation>
    <scope>NUCLEOTIDE SEQUENCE</scope>
    <source>
        <strain evidence="4">LMG 31841</strain>
    </source>
</reference>
<dbReference type="SUPFAM" id="SSF52540">
    <property type="entry name" value="P-loop containing nucleoside triphosphate hydrolases"/>
    <property type="match status" value="1"/>
</dbReference>
<gene>
    <name evidence="4" type="ORF">LMG31841_01580</name>
</gene>
<feature type="region of interest" description="Disordered" evidence="1">
    <location>
        <begin position="836"/>
        <end position="858"/>
    </location>
</feature>
<sequence>MINEFSRVAALAVGPSRPITAALGKGNLGTLDAGRHYTLVELKALLEQPARSSVDHQAFLEMSKAKRDELKQKDRFVLFGTCRDGKRDDEHLVSRSALSLDFDRNAATLFFDLDCGKSYGDFAFIWHTTRSHATTAPRLRIFIPLSRDVTPAEYRPLCTTVAAHFDSTLDAASVKPAQMMFLPVQNAGADFLCGSSDGDGYLNPDFYLAQSAPVESRAVTIDIRTDSTDPLEFKQPDPRWTFERVRDELMPFIYEPTDPFWTRDNWLKLGMILDHQGAGGDEWLELWDEHSSRDDRTDESGAPFYIPEQCAERWAGFRSGRKNAAGIGTLLKWAEVGRAKAGNGVASRLISLRFAIETADRDALVGTVARQIRETLNLSALDRAELVGEVQKRLKEMTGTKPPIKEVRELLAPDVSPLLDGAPKWAHSWVYVASGDAFFDLEKKIAISKAAFNAKYDRLMPWKDDSGMPLVSASDAALKLWGMSVVDRIGYFPRESAVFEWEGLTYANSYNDSQIPTMPPVLLPDEEQAVEILRAHLANLFDDERERGLFESWLAFVVQNPGVKVRWVPYLCGPEGDGKSFFVRLLRVIMGAANVKPLDGAEITGGSSFSDWAVNRCVTGIEEVKMHGHNKFDAANRIKPFLTNDTISVHPKHSASYDAPNTVQYLIMSNFMDGVPITDSDRRFCFLRTRFSVASLLGFMESDPSYFARLHAALDQFPGALRYWLTHFADWHPDFDPNGRAPITAMRGLVIEMSQSDVDAACHEVVRDKGPGITDQWVASAAFVAAVEQRLGPTSAVSKAKLGSIVASFLTNAGYVYMGNERHRVGPDRVQSRIWKRESAGMTRGPRGVRPNPRRRST</sequence>
<organism evidence="4 5">
    <name type="scientific">Paraburkholderia saeva</name>
    <dbReference type="NCBI Taxonomy" id="2777537"/>
    <lineage>
        <taxon>Bacteria</taxon>
        <taxon>Pseudomonadati</taxon>
        <taxon>Pseudomonadota</taxon>
        <taxon>Betaproteobacteria</taxon>
        <taxon>Burkholderiales</taxon>
        <taxon>Burkholderiaceae</taxon>
        <taxon>Paraburkholderia</taxon>
    </lineage>
</organism>
<dbReference type="InterPro" id="IPR027417">
    <property type="entry name" value="P-loop_NTPase"/>
</dbReference>
<feature type="domain" description="Primase C-terminal 2" evidence="2">
    <location>
        <begin position="262"/>
        <end position="334"/>
    </location>
</feature>
<accession>A0A9N8RVE0</accession>
<evidence type="ECO:0008006" key="6">
    <source>
        <dbReference type="Google" id="ProtNLM"/>
    </source>
</evidence>
<dbReference type="Gene3D" id="3.40.50.300">
    <property type="entry name" value="P-loop containing nucleotide triphosphate hydrolases"/>
    <property type="match status" value="1"/>
</dbReference>
<dbReference type="GO" id="GO:0016817">
    <property type="term" value="F:hydrolase activity, acting on acid anhydrides"/>
    <property type="evidence" value="ECO:0007669"/>
    <property type="project" value="InterPro"/>
</dbReference>
<dbReference type="Pfam" id="PF08707">
    <property type="entry name" value="PriCT_2"/>
    <property type="match status" value="1"/>
</dbReference>
<proteinExistence type="predicted"/>
<comment type="caution">
    <text evidence="4">The sequence shown here is derived from an EMBL/GenBank/DDBJ whole genome shotgun (WGS) entry which is preliminary data.</text>
</comment>
<evidence type="ECO:0000259" key="3">
    <source>
        <dbReference type="Pfam" id="PF19263"/>
    </source>
</evidence>
<dbReference type="EMBL" id="CAJQZC010000002">
    <property type="protein sequence ID" value="CAG4892234.1"/>
    <property type="molecule type" value="Genomic_DNA"/>
</dbReference>
<keyword evidence="5" id="KW-1185">Reference proteome</keyword>
<dbReference type="AlphaFoldDB" id="A0A9N8RVE0"/>
<dbReference type="InterPro" id="IPR014819">
    <property type="entry name" value="PriCT_2"/>
</dbReference>
<evidence type="ECO:0000256" key="1">
    <source>
        <dbReference type="SAM" id="MobiDB-lite"/>
    </source>
</evidence>
<dbReference type="InterPro" id="IPR045455">
    <property type="entry name" value="NrS-1_pol-like_helicase"/>
</dbReference>
<dbReference type="Pfam" id="PF19263">
    <property type="entry name" value="DUF5906"/>
    <property type="match status" value="1"/>
</dbReference>
<feature type="domain" description="NrS-1 polymerase-like helicase" evidence="3">
    <location>
        <begin position="571"/>
        <end position="683"/>
    </location>
</feature>
<protein>
    <recommendedName>
        <fullName evidence="6">SF3 helicase domain-containing protein</fullName>
    </recommendedName>
</protein>
<dbReference type="Proteomes" id="UP000789704">
    <property type="component" value="Unassembled WGS sequence"/>
</dbReference>